<accession>A0AAX3G192</accession>
<sequence length="84" mass="9806">MAKSLVKPIHEASNQTSEAVQLLITPAVWIRKELLFPIFGLSTEAVRKYRDRGIWLEEKQWRTDPANVIVYNRVEIENWMAGRP</sequence>
<reference evidence="1 2" key="1">
    <citation type="submission" date="2018-12" db="EMBL/GenBank/DDBJ databases">
        <authorList>
            <consortium name="Pathogen Informatics"/>
        </authorList>
    </citation>
    <scope>NUCLEOTIDE SEQUENCE [LARGE SCALE GENOMIC DNA]</scope>
    <source>
        <strain evidence="1 2">NCTC7357</strain>
    </source>
</reference>
<dbReference type="Proteomes" id="UP000277437">
    <property type="component" value="Chromosome"/>
</dbReference>
<gene>
    <name evidence="1" type="ORF">NCTC7357_05180</name>
</gene>
<evidence type="ECO:0008006" key="3">
    <source>
        <dbReference type="Google" id="ProtNLM"/>
    </source>
</evidence>
<dbReference type="AlphaFoldDB" id="A0AAX3G192"/>
<evidence type="ECO:0000313" key="1">
    <source>
        <dbReference type="EMBL" id="VEF76801.1"/>
    </source>
</evidence>
<protein>
    <recommendedName>
        <fullName evidence="3">DNA-binding protein</fullName>
    </recommendedName>
</protein>
<organism evidence="1 2">
    <name type="scientific">Pseudomonas chlororaphis</name>
    <dbReference type="NCBI Taxonomy" id="587753"/>
    <lineage>
        <taxon>Bacteria</taxon>
        <taxon>Pseudomonadati</taxon>
        <taxon>Pseudomonadota</taxon>
        <taxon>Gammaproteobacteria</taxon>
        <taxon>Pseudomonadales</taxon>
        <taxon>Pseudomonadaceae</taxon>
        <taxon>Pseudomonas</taxon>
    </lineage>
</organism>
<dbReference type="EMBL" id="LR134334">
    <property type="protein sequence ID" value="VEF76801.1"/>
    <property type="molecule type" value="Genomic_DNA"/>
</dbReference>
<proteinExistence type="predicted"/>
<name>A0AAX3G192_9PSED</name>
<evidence type="ECO:0000313" key="2">
    <source>
        <dbReference type="Proteomes" id="UP000277437"/>
    </source>
</evidence>
<dbReference type="InterPro" id="IPR038146">
    <property type="entry name" value="933W_put_Xis_sf"/>
</dbReference>
<dbReference type="Gene3D" id="1.10.1660.60">
    <property type="entry name" value="Putative excisionased domain DUF1233"/>
    <property type="match status" value="1"/>
</dbReference>
<dbReference type="RefSeq" id="WP_124323676.1">
    <property type="nucleotide sequence ID" value="NZ_CP118137.1"/>
</dbReference>